<dbReference type="Proteomes" id="UP000020681">
    <property type="component" value="Unassembled WGS sequence"/>
</dbReference>
<dbReference type="Pfam" id="PF00449">
    <property type="entry name" value="Urease_alpha"/>
    <property type="match status" value="1"/>
</dbReference>
<dbReference type="InterPro" id="IPR011059">
    <property type="entry name" value="Metal-dep_hydrolase_composite"/>
</dbReference>
<name>A0ABN0QVU4_MYCUL</name>
<comment type="caution">
    <text evidence="5">The sequence shown here is derived from an EMBL/GenBank/DDBJ whole genome shotgun (WGS) entry which is preliminary data.</text>
</comment>
<reference evidence="5 6" key="1">
    <citation type="submission" date="2014-01" db="EMBL/GenBank/DDBJ databases">
        <authorList>
            <person name="Dobos K."/>
            <person name="Lenaerts A."/>
            <person name="Ordway D."/>
            <person name="DeGroote M.A."/>
            <person name="Parker T."/>
            <person name="Sizemore C."/>
            <person name="Tallon L.J."/>
            <person name="Sadzewicz L.K."/>
            <person name="Sengamalay N."/>
            <person name="Fraser C.M."/>
            <person name="Hine E."/>
            <person name="Shefchek K.A."/>
            <person name="Das S.P."/>
            <person name="Tettelin H."/>
        </authorList>
    </citation>
    <scope>NUCLEOTIDE SEQUENCE [LARGE SCALE GENOMIC DNA]</scope>
    <source>
        <strain evidence="5 6">Harvey</strain>
    </source>
</reference>
<organism evidence="5 6">
    <name type="scientific">Mycobacterium ulcerans str. Harvey</name>
    <dbReference type="NCBI Taxonomy" id="1299332"/>
    <lineage>
        <taxon>Bacteria</taxon>
        <taxon>Bacillati</taxon>
        <taxon>Actinomycetota</taxon>
        <taxon>Actinomycetes</taxon>
        <taxon>Mycobacteriales</taxon>
        <taxon>Mycobacteriaceae</taxon>
        <taxon>Mycobacterium</taxon>
        <taxon>Mycobacterium ulcerans group</taxon>
    </lineage>
</organism>
<dbReference type="SUPFAM" id="SSF51338">
    <property type="entry name" value="Composite domain of metallo-dependent hydrolases"/>
    <property type="match status" value="1"/>
</dbReference>
<accession>A0ABN0QVU4</accession>
<feature type="domain" description="Urease alpha-subunit N-terminal" evidence="4">
    <location>
        <begin position="7"/>
        <end position="28"/>
    </location>
</feature>
<protein>
    <submittedName>
        <fullName evidence="5">Urease alpha-subunit, N-terminal domain protein</fullName>
    </submittedName>
</protein>
<gene>
    <name evidence="5" type="ORF">I551_4736</name>
</gene>
<dbReference type="InterPro" id="IPR011612">
    <property type="entry name" value="Urease_alpha_N_dom"/>
</dbReference>
<sequence length="37" mass="3752">MRGPGLAGDEAVFGGGKVLRESMGQGVSRGPRARPTP</sequence>
<evidence type="ECO:0000313" key="5">
    <source>
        <dbReference type="EMBL" id="EUA88830.1"/>
    </source>
</evidence>
<feature type="region of interest" description="Disordered" evidence="3">
    <location>
        <begin position="1"/>
        <end position="37"/>
    </location>
</feature>
<evidence type="ECO:0000259" key="4">
    <source>
        <dbReference type="Pfam" id="PF00449"/>
    </source>
</evidence>
<keyword evidence="1" id="KW-0479">Metal-binding</keyword>
<evidence type="ECO:0000313" key="6">
    <source>
        <dbReference type="Proteomes" id="UP000020681"/>
    </source>
</evidence>
<dbReference type="EMBL" id="JAOL01000133">
    <property type="protein sequence ID" value="EUA88830.1"/>
    <property type="molecule type" value="Genomic_DNA"/>
</dbReference>
<keyword evidence="6" id="KW-1185">Reference proteome</keyword>
<proteinExistence type="predicted"/>
<evidence type="ECO:0000256" key="1">
    <source>
        <dbReference type="ARBA" id="ARBA00022723"/>
    </source>
</evidence>
<dbReference type="Gene3D" id="2.30.40.10">
    <property type="entry name" value="Urease, subunit C, domain 1"/>
    <property type="match status" value="1"/>
</dbReference>
<keyword evidence="2" id="KW-0378">Hydrolase</keyword>
<evidence type="ECO:0000256" key="3">
    <source>
        <dbReference type="SAM" id="MobiDB-lite"/>
    </source>
</evidence>
<evidence type="ECO:0000256" key="2">
    <source>
        <dbReference type="ARBA" id="ARBA00022801"/>
    </source>
</evidence>